<dbReference type="PANTHER" id="PTHR43283:SF7">
    <property type="entry name" value="BETA-LACTAMASE-RELATED DOMAIN-CONTAINING PROTEIN"/>
    <property type="match status" value="1"/>
</dbReference>
<dbReference type="InterPro" id="IPR050789">
    <property type="entry name" value="Diverse_Enzym_Activities"/>
</dbReference>
<dbReference type="OrthoDB" id="9814204at2"/>
<reference evidence="2 3" key="1">
    <citation type="submission" date="2018-08" db="EMBL/GenBank/DDBJ databases">
        <title>Genetic Globetrotter - A new plasmid hitch-hiking vast phylogenetic and geographic distances.</title>
        <authorList>
            <person name="Vollmers J."/>
            <person name="Petersen J."/>
        </authorList>
    </citation>
    <scope>NUCLEOTIDE SEQUENCE [LARGE SCALE GENOMIC DNA]</scope>
    <source>
        <strain evidence="2 3">DSM 26383</strain>
    </source>
</reference>
<sequence>MTARPTPPAPAGVPLTARAQGIMQGFPPPPDKRPSLLNWDLPPYNRWSFQNMHRLFPTADVFRGTGPESDLRDDPADLDNTPVTVESGDTLDLSHFLQTAYADGILVMHRGRAVYERYFNDMAPHSLHLSQSVAKSVTALAAGALWGNGLLDLDAPLADFIPELKDSGYADATLDHVLDMRSGVRFTEDYNTPGSDMTQIDIASGWRPADPAKGRPTIREVILSLPKIRPHGGDFDYRSIETDMVAWVMERVTGDDLASLLSARIWQHIGASRDANFTVDEDATALADGGFNATLRDYARLGQLVLDGGRAGDSQLVPQAWIDQMRTGDPAIFGPPWSDNFPNGAYRRFWWIRDADRGDICARGVFGQFIYVDPDSDLVIALVSSWPDYLISDYTRNTMRAFDAIRDALGA</sequence>
<feature type="domain" description="Beta-lactamase-related" evidence="1">
    <location>
        <begin position="105"/>
        <end position="387"/>
    </location>
</feature>
<organism evidence="2 3">
    <name type="scientific">Roseovarius indicus</name>
    <dbReference type="NCBI Taxonomy" id="540747"/>
    <lineage>
        <taxon>Bacteria</taxon>
        <taxon>Pseudomonadati</taxon>
        <taxon>Pseudomonadota</taxon>
        <taxon>Alphaproteobacteria</taxon>
        <taxon>Rhodobacterales</taxon>
        <taxon>Roseobacteraceae</taxon>
        <taxon>Roseovarius</taxon>
    </lineage>
</organism>
<evidence type="ECO:0000259" key="1">
    <source>
        <dbReference type="Pfam" id="PF00144"/>
    </source>
</evidence>
<dbReference type="RefSeq" id="WP_057820252.1">
    <property type="nucleotide sequence ID" value="NZ_CP031598.1"/>
</dbReference>
<evidence type="ECO:0000313" key="2">
    <source>
        <dbReference type="EMBL" id="QEW28590.1"/>
    </source>
</evidence>
<dbReference type="GO" id="GO:0019875">
    <property type="term" value="F:6-aminohexanoate-dimer hydrolase activity"/>
    <property type="evidence" value="ECO:0007669"/>
    <property type="project" value="UniProtKB-EC"/>
</dbReference>
<dbReference type="AlphaFoldDB" id="A0A5P3AIX5"/>
<keyword evidence="2" id="KW-0378">Hydrolase</keyword>
<dbReference type="SUPFAM" id="SSF56601">
    <property type="entry name" value="beta-lactamase/transpeptidase-like"/>
    <property type="match status" value="1"/>
</dbReference>
<dbReference type="EC" id="3.5.1.46" evidence="2"/>
<dbReference type="EMBL" id="CP031598">
    <property type="protein sequence ID" value="QEW28590.1"/>
    <property type="molecule type" value="Genomic_DNA"/>
</dbReference>
<evidence type="ECO:0000313" key="3">
    <source>
        <dbReference type="Proteomes" id="UP000325785"/>
    </source>
</evidence>
<accession>A0A5P3AIX5</accession>
<name>A0A5P3AIX5_9RHOB</name>
<dbReference type="Proteomes" id="UP000325785">
    <property type="component" value="Chromosome"/>
</dbReference>
<dbReference type="PANTHER" id="PTHR43283">
    <property type="entry name" value="BETA-LACTAMASE-RELATED"/>
    <property type="match status" value="1"/>
</dbReference>
<proteinExistence type="predicted"/>
<dbReference type="Gene3D" id="3.40.710.10">
    <property type="entry name" value="DD-peptidase/beta-lactamase superfamily"/>
    <property type="match status" value="1"/>
</dbReference>
<gene>
    <name evidence="2" type="primary">nylB_2</name>
    <name evidence="2" type="ORF">RIdsm_04422</name>
</gene>
<protein>
    <submittedName>
        <fullName evidence="2">6-aminohexanoate-dimer hydrolase</fullName>
        <ecNumber evidence="2">3.5.1.46</ecNumber>
    </submittedName>
</protein>
<dbReference type="InterPro" id="IPR012338">
    <property type="entry name" value="Beta-lactam/transpept-like"/>
</dbReference>
<dbReference type="KEGG" id="rid:RIdsm_04422"/>
<dbReference type="Pfam" id="PF00144">
    <property type="entry name" value="Beta-lactamase"/>
    <property type="match status" value="1"/>
</dbReference>
<dbReference type="InterPro" id="IPR001466">
    <property type="entry name" value="Beta-lactam-related"/>
</dbReference>